<dbReference type="Gene3D" id="1.10.150.130">
    <property type="match status" value="1"/>
</dbReference>
<sequence length="436" mass="49445">MSIASYRQLTVFSTVYDRLCCASAKKYRQGRDMPLTDTACRQAKIKGKPYKLTDSGGLYLLVNQAGKYWRWDYRYLGKRKTMALGVYPETSLAKARERHRGARETLMAGADPVQAKRAVKRKAKLAAFHSFEAVATDWFAKHMVGRSESHKERIWNRLEADIFPWLGKRPVNEIEASEILDCLRRIEARGAIETAGRVRWSCSKVFRYAIAAGLAKNDPAELLKGALSRPTTTPFPTITDPVAVGALLRALDGLQATLVVRCAARLAPIVFVRPGELRHAEWKEMDLDKAEWRIPAEKMKSRATHVVPLPTQAIGILRELKPLTGAGKYVFPGERTRERPMSENTINAALRRLGYANDEFTGHSFRKIASTLLNESHLWHRDAIERQLAHGERDEVRAAYNYAEYLPERKKMMQWWADYLDHLKAGADLIPTLRGA</sequence>
<dbReference type="PANTHER" id="PTHR30629:SF2">
    <property type="entry name" value="PROPHAGE INTEGRASE INTS-RELATED"/>
    <property type="match status" value="1"/>
</dbReference>
<organism evidence="8 9">
    <name type="scientific">Trinickia symbiotica</name>
    <dbReference type="NCBI Taxonomy" id="863227"/>
    <lineage>
        <taxon>Bacteria</taxon>
        <taxon>Pseudomonadati</taxon>
        <taxon>Pseudomonadota</taxon>
        <taxon>Betaproteobacteria</taxon>
        <taxon>Burkholderiales</taxon>
        <taxon>Burkholderiaceae</taxon>
        <taxon>Trinickia</taxon>
    </lineage>
</organism>
<evidence type="ECO:0000256" key="5">
    <source>
        <dbReference type="PROSITE-ProRule" id="PRU01248"/>
    </source>
</evidence>
<dbReference type="InterPro" id="IPR025166">
    <property type="entry name" value="Integrase_DNA_bind_dom"/>
</dbReference>
<dbReference type="Proteomes" id="UP000240638">
    <property type="component" value="Unassembled WGS sequence"/>
</dbReference>
<dbReference type="PANTHER" id="PTHR30629">
    <property type="entry name" value="PROPHAGE INTEGRASE"/>
    <property type="match status" value="1"/>
</dbReference>
<feature type="domain" description="Core-binding (CB)" evidence="7">
    <location>
        <begin position="129"/>
        <end position="210"/>
    </location>
</feature>
<evidence type="ECO:0000256" key="4">
    <source>
        <dbReference type="ARBA" id="ARBA00023172"/>
    </source>
</evidence>
<dbReference type="Gene3D" id="3.30.160.390">
    <property type="entry name" value="Integrase, DNA-binding domain"/>
    <property type="match status" value="1"/>
</dbReference>
<evidence type="ECO:0000313" key="8">
    <source>
        <dbReference type="EMBL" id="PTB17525.1"/>
    </source>
</evidence>
<dbReference type="Pfam" id="PF00589">
    <property type="entry name" value="Phage_integrase"/>
    <property type="match status" value="1"/>
</dbReference>
<accession>A0A2T3XLX1</accession>
<dbReference type="Pfam" id="PF22022">
    <property type="entry name" value="Phage_int_M"/>
    <property type="match status" value="1"/>
</dbReference>
<keyword evidence="2" id="KW-0229">DNA integration</keyword>
<dbReference type="Pfam" id="PF13356">
    <property type="entry name" value="Arm-DNA-bind_3"/>
    <property type="match status" value="1"/>
</dbReference>
<dbReference type="Gene3D" id="1.10.443.10">
    <property type="entry name" value="Intergrase catalytic core"/>
    <property type="match status" value="1"/>
</dbReference>
<evidence type="ECO:0000256" key="3">
    <source>
        <dbReference type="ARBA" id="ARBA00023125"/>
    </source>
</evidence>
<dbReference type="SUPFAM" id="SSF56349">
    <property type="entry name" value="DNA breaking-rejoining enzymes"/>
    <property type="match status" value="1"/>
</dbReference>
<feature type="domain" description="Tyr recombinase" evidence="6">
    <location>
        <begin position="234"/>
        <end position="413"/>
    </location>
</feature>
<dbReference type="GO" id="GO:0003677">
    <property type="term" value="F:DNA binding"/>
    <property type="evidence" value="ECO:0007669"/>
    <property type="project" value="UniProtKB-UniRule"/>
</dbReference>
<dbReference type="InterPro" id="IPR010998">
    <property type="entry name" value="Integrase_recombinase_N"/>
</dbReference>
<gene>
    <name evidence="8" type="ORF">C9I57_27985</name>
</gene>
<keyword evidence="3 5" id="KW-0238">DNA-binding</keyword>
<dbReference type="InterPro" id="IPR044068">
    <property type="entry name" value="CB"/>
</dbReference>
<reference evidence="8 9" key="1">
    <citation type="submission" date="2018-03" db="EMBL/GenBank/DDBJ databases">
        <title>Whole genome analyses suggest that Burkholderia sensu lato contains two further novel genera in the rhizoxinica-symbiotica group Mycetohabitans gen. nov., and Trinickia gen. nov.: implications for the evolution of diazotrophy and nodulation in the Burkholderiaceae.</title>
        <authorList>
            <person name="Estrada De Los Santos P."/>
            <person name="Palmer M."/>
            <person name="Chavez-Ramirez B."/>
            <person name="Steenkamp E.T."/>
            <person name="Hirsch A.M."/>
            <person name="Manyaka P."/>
            <person name="Maluk M."/>
            <person name="Lafos M."/>
            <person name="Crook M."/>
            <person name="Gross E."/>
            <person name="Simon M.F."/>
            <person name="Bueno Dos Reis Junior F."/>
            <person name="Poole P.S."/>
            <person name="Venter S.N."/>
            <person name="James E.K."/>
        </authorList>
    </citation>
    <scope>NUCLEOTIDE SEQUENCE [LARGE SCALE GENOMIC DNA]</scope>
    <source>
        <strain evidence="8 9">JPY-366</strain>
    </source>
</reference>
<dbReference type="CDD" id="cd00801">
    <property type="entry name" value="INT_P4_C"/>
    <property type="match status" value="1"/>
</dbReference>
<evidence type="ECO:0000256" key="2">
    <source>
        <dbReference type="ARBA" id="ARBA00022908"/>
    </source>
</evidence>
<dbReference type="GO" id="GO:0015074">
    <property type="term" value="P:DNA integration"/>
    <property type="evidence" value="ECO:0007669"/>
    <property type="project" value="UniProtKB-KW"/>
</dbReference>
<evidence type="ECO:0000259" key="6">
    <source>
        <dbReference type="PROSITE" id="PS51898"/>
    </source>
</evidence>
<dbReference type="AlphaFoldDB" id="A0A2T3XLX1"/>
<proteinExistence type="inferred from homology"/>
<evidence type="ECO:0000256" key="1">
    <source>
        <dbReference type="ARBA" id="ARBA00008857"/>
    </source>
</evidence>
<dbReference type="PROSITE" id="PS51898">
    <property type="entry name" value="TYR_RECOMBINASE"/>
    <property type="match status" value="1"/>
</dbReference>
<dbReference type="InterPro" id="IPR011010">
    <property type="entry name" value="DNA_brk_join_enz"/>
</dbReference>
<dbReference type="InterPro" id="IPR013762">
    <property type="entry name" value="Integrase-like_cat_sf"/>
</dbReference>
<dbReference type="InterPro" id="IPR053876">
    <property type="entry name" value="Phage_int_M"/>
</dbReference>
<name>A0A2T3XLX1_9BURK</name>
<dbReference type="PROSITE" id="PS51900">
    <property type="entry name" value="CB"/>
    <property type="match status" value="1"/>
</dbReference>
<dbReference type="InterPro" id="IPR038488">
    <property type="entry name" value="Integrase_DNA-bd_sf"/>
</dbReference>
<keyword evidence="4" id="KW-0233">DNA recombination</keyword>
<evidence type="ECO:0000313" key="9">
    <source>
        <dbReference type="Proteomes" id="UP000240638"/>
    </source>
</evidence>
<dbReference type="InterPro" id="IPR002104">
    <property type="entry name" value="Integrase_catalytic"/>
</dbReference>
<comment type="similarity">
    <text evidence="1">Belongs to the 'phage' integrase family.</text>
</comment>
<comment type="caution">
    <text evidence="8">The sequence shown here is derived from an EMBL/GenBank/DDBJ whole genome shotgun (WGS) entry which is preliminary data.</text>
</comment>
<dbReference type="InterPro" id="IPR050808">
    <property type="entry name" value="Phage_Integrase"/>
</dbReference>
<protein>
    <submittedName>
        <fullName evidence="8">Integrase</fullName>
    </submittedName>
</protein>
<dbReference type="GO" id="GO:0006310">
    <property type="term" value="P:DNA recombination"/>
    <property type="evidence" value="ECO:0007669"/>
    <property type="project" value="UniProtKB-KW"/>
</dbReference>
<evidence type="ECO:0000259" key="7">
    <source>
        <dbReference type="PROSITE" id="PS51900"/>
    </source>
</evidence>
<dbReference type="EMBL" id="PYUC01000018">
    <property type="protein sequence ID" value="PTB17525.1"/>
    <property type="molecule type" value="Genomic_DNA"/>
</dbReference>